<evidence type="ECO:0000256" key="3">
    <source>
        <dbReference type="PIRSR" id="PIRSR607837-1"/>
    </source>
</evidence>
<dbReference type="EMBL" id="SJSM01000001">
    <property type="protein sequence ID" value="TCC99240.1"/>
    <property type="molecule type" value="Genomic_DNA"/>
</dbReference>
<proteinExistence type="inferred from homology"/>
<dbReference type="GO" id="GO:0046872">
    <property type="term" value="F:metal ion binding"/>
    <property type="evidence" value="ECO:0007669"/>
    <property type="project" value="UniProtKB-KW"/>
</dbReference>
<feature type="binding site" evidence="3">
    <location>
        <position position="48"/>
    </location>
    <ligand>
        <name>a divalent metal cation</name>
        <dbReference type="ChEBI" id="CHEBI:60240"/>
    </ligand>
</feature>
<evidence type="ECO:0000256" key="1">
    <source>
        <dbReference type="ARBA" id="ARBA00008635"/>
    </source>
</evidence>
<comment type="caution">
    <text evidence="4">The sequence shown here is derived from an EMBL/GenBank/DDBJ whole genome shotgun (WGS) entry which is preliminary data.</text>
</comment>
<protein>
    <recommendedName>
        <fullName evidence="6">Damage-inducible protein DinB</fullName>
    </recommendedName>
</protein>
<dbReference type="OrthoDB" id="119432at2"/>
<evidence type="ECO:0000313" key="5">
    <source>
        <dbReference type="Proteomes" id="UP000291117"/>
    </source>
</evidence>
<keyword evidence="5" id="KW-1185">Reference proteome</keyword>
<dbReference type="Gene3D" id="1.20.120.450">
    <property type="entry name" value="dinb family like domain"/>
    <property type="match status" value="1"/>
</dbReference>
<name>A0A4R0NFH5_9SPHI</name>
<dbReference type="SUPFAM" id="SSF109854">
    <property type="entry name" value="DinB/YfiT-like putative metalloenzymes"/>
    <property type="match status" value="1"/>
</dbReference>
<evidence type="ECO:0000256" key="2">
    <source>
        <dbReference type="ARBA" id="ARBA00022723"/>
    </source>
</evidence>
<evidence type="ECO:0000313" key="4">
    <source>
        <dbReference type="EMBL" id="TCC99240.1"/>
    </source>
</evidence>
<dbReference type="RefSeq" id="WP_131606246.1">
    <property type="nucleotide sequence ID" value="NZ_SJSM01000001.1"/>
</dbReference>
<gene>
    <name evidence="4" type="ORF">EZ444_00740</name>
</gene>
<feature type="binding site" evidence="3">
    <location>
        <position position="127"/>
    </location>
    <ligand>
        <name>a divalent metal cation</name>
        <dbReference type="ChEBI" id="CHEBI:60240"/>
    </ligand>
</feature>
<evidence type="ECO:0008006" key="6">
    <source>
        <dbReference type="Google" id="ProtNLM"/>
    </source>
</evidence>
<sequence>MYRKMDDFLKDWKNEEEFTLKIFSLISVEAKTEQVHEHVRALDRLAWHLTQTITEMGKRAGLLADDLLEHQAIPETMNEIAEIYKTNSGLLCRAVRLKWTDSSLEDLVPMYGDEWMKGKILQILLLHQTHHRGQMTVIMRILGLPVPGLYGPSKEEWIAMGLPAMD</sequence>
<dbReference type="AlphaFoldDB" id="A0A4R0NFH5"/>
<dbReference type="InterPro" id="IPR034660">
    <property type="entry name" value="DinB/YfiT-like"/>
</dbReference>
<comment type="similarity">
    <text evidence="1">Belongs to the DinB family.</text>
</comment>
<keyword evidence="2 3" id="KW-0479">Metal-binding</keyword>
<dbReference type="Pfam" id="PF05163">
    <property type="entry name" value="DinB"/>
    <property type="match status" value="1"/>
</dbReference>
<dbReference type="InterPro" id="IPR007837">
    <property type="entry name" value="DinB"/>
</dbReference>
<dbReference type="Proteomes" id="UP000291117">
    <property type="component" value="Unassembled WGS sequence"/>
</dbReference>
<reference evidence="4 5" key="1">
    <citation type="submission" date="2019-02" db="EMBL/GenBank/DDBJ databases">
        <title>Pedobacter sp. RP-3-8 sp. nov., isolated from Arctic soil.</title>
        <authorList>
            <person name="Dahal R.H."/>
        </authorList>
    </citation>
    <scope>NUCLEOTIDE SEQUENCE [LARGE SCALE GENOMIC DNA]</scope>
    <source>
        <strain evidence="4 5">RP-3-8</strain>
    </source>
</reference>
<accession>A0A4R0NFH5</accession>
<feature type="binding site" evidence="3">
    <location>
        <position position="131"/>
    </location>
    <ligand>
        <name>a divalent metal cation</name>
        <dbReference type="ChEBI" id="CHEBI:60240"/>
    </ligand>
</feature>
<organism evidence="4 5">
    <name type="scientific">Pedobacter hiemivivus</name>
    <dbReference type="NCBI Taxonomy" id="2530454"/>
    <lineage>
        <taxon>Bacteria</taxon>
        <taxon>Pseudomonadati</taxon>
        <taxon>Bacteroidota</taxon>
        <taxon>Sphingobacteriia</taxon>
        <taxon>Sphingobacteriales</taxon>
        <taxon>Sphingobacteriaceae</taxon>
        <taxon>Pedobacter</taxon>
    </lineage>
</organism>